<evidence type="ECO:0000256" key="1">
    <source>
        <dbReference type="ARBA" id="ARBA00022679"/>
    </source>
</evidence>
<dbReference type="InterPro" id="IPR050447">
    <property type="entry name" value="Erg6_SMT_methyltransf"/>
</dbReference>
<comment type="similarity">
    <text evidence="2">Belongs to the class I-like SAM-binding methyltransferase superfamily. Erg6/SMT family.</text>
</comment>
<dbReference type="GO" id="GO:0005783">
    <property type="term" value="C:endoplasmic reticulum"/>
    <property type="evidence" value="ECO:0007669"/>
    <property type="project" value="TreeGrafter"/>
</dbReference>
<dbReference type="InterPro" id="IPR029063">
    <property type="entry name" value="SAM-dependent_MTases_sf"/>
</dbReference>
<evidence type="ECO:0000256" key="3">
    <source>
        <dbReference type="SAM" id="Phobius"/>
    </source>
</evidence>
<gene>
    <name evidence="4" type="ORF">BCR34DRAFT_606965</name>
</gene>
<evidence type="ECO:0000313" key="5">
    <source>
        <dbReference type="Proteomes" id="UP000193144"/>
    </source>
</evidence>
<feature type="transmembrane region" description="Helical" evidence="3">
    <location>
        <begin position="15"/>
        <end position="36"/>
    </location>
</feature>
<keyword evidence="5" id="KW-1185">Reference proteome</keyword>
<name>A0A1Y1YKM7_9PLEO</name>
<reference evidence="4 5" key="1">
    <citation type="submission" date="2016-07" db="EMBL/GenBank/DDBJ databases">
        <title>Pervasive Adenine N6-methylation of Active Genes in Fungi.</title>
        <authorList>
            <consortium name="DOE Joint Genome Institute"/>
            <person name="Mondo S.J."/>
            <person name="Dannebaum R.O."/>
            <person name="Kuo R.C."/>
            <person name="Labutti K."/>
            <person name="Haridas S."/>
            <person name="Kuo A."/>
            <person name="Salamov A."/>
            <person name="Ahrendt S.R."/>
            <person name="Lipzen A."/>
            <person name="Sullivan W."/>
            <person name="Andreopoulos W.B."/>
            <person name="Clum A."/>
            <person name="Lindquist E."/>
            <person name="Daum C."/>
            <person name="Ramamoorthy G.K."/>
            <person name="Gryganskyi A."/>
            <person name="Culley D."/>
            <person name="Magnuson J.K."/>
            <person name="James T.Y."/>
            <person name="O'Malley M.A."/>
            <person name="Stajich J.E."/>
            <person name="Spatafora J.W."/>
            <person name="Visel A."/>
            <person name="Grigoriev I.V."/>
        </authorList>
    </citation>
    <scope>NUCLEOTIDE SEQUENCE [LARGE SCALE GENOMIC DNA]</scope>
    <source>
        <strain evidence="4 5">CBS 115471</strain>
    </source>
</reference>
<keyword evidence="4" id="KW-0489">Methyltransferase</keyword>
<dbReference type="CDD" id="cd02440">
    <property type="entry name" value="AdoMet_MTases"/>
    <property type="match status" value="1"/>
</dbReference>
<dbReference type="AlphaFoldDB" id="A0A1Y1YKM7"/>
<evidence type="ECO:0000256" key="2">
    <source>
        <dbReference type="ARBA" id="ARBA00038188"/>
    </source>
</evidence>
<keyword evidence="3" id="KW-0812">Transmembrane</keyword>
<dbReference type="GO" id="GO:0032259">
    <property type="term" value="P:methylation"/>
    <property type="evidence" value="ECO:0007669"/>
    <property type="project" value="UniProtKB-KW"/>
</dbReference>
<dbReference type="EMBL" id="MCFA01000217">
    <property type="protein sequence ID" value="ORX98296.1"/>
    <property type="molecule type" value="Genomic_DNA"/>
</dbReference>
<dbReference type="Pfam" id="PF02353">
    <property type="entry name" value="CMAS"/>
    <property type="match status" value="1"/>
</dbReference>
<accession>A0A1Y1YKM7</accession>
<dbReference type="Gene3D" id="3.40.50.150">
    <property type="entry name" value="Vaccinia Virus protein VP39"/>
    <property type="match status" value="1"/>
</dbReference>
<dbReference type="Proteomes" id="UP000193144">
    <property type="component" value="Unassembled WGS sequence"/>
</dbReference>
<keyword evidence="3" id="KW-0472">Membrane</keyword>
<dbReference type="STRING" id="1231657.A0A1Y1YKM7"/>
<sequence length="158" mass="17559">MAKMSTTKNKVRHRYIGAVLMAIVSALLGQIFYFPVPIGLLNAREKLYSRLALEPGSKVLDAGCGSEAVAIFMAEEKGLNVVGIDITPRHLASARKNVQARDLQHKVSIESADYHDLTQYANESFDGIYTMETYVHADDPPECWRTSIVSFRLAVFLP</sequence>
<comment type="caution">
    <text evidence="4">The sequence shown here is derived from an EMBL/GenBank/DDBJ whole genome shotgun (WGS) entry which is preliminary data.</text>
</comment>
<protein>
    <submittedName>
        <fullName evidence="4">S-adenosyl-L-methionine-dependent methyltransferase</fullName>
    </submittedName>
</protein>
<keyword evidence="1 4" id="KW-0808">Transferase</keyword>
<dbReference type="OrthoDB" id="540004at2759"/>
<dbReference type="SUPFAM" id="SSF53335">
    <property type="entry name" value="S-adenosyl-L-methionine-dependent methyltransferases"/>
    <property type="match status" value="1"/>
</dbReference>
<organism evidence="4 5">
    <name type="scientific">Clohesyomyces aquaticus</name>
    <dbReference type="NCBI Taxonomy" id="1231657"/>
    <lineage>
        <taxon>Eukaryota</taxon>
        <taxon>Fungi</taxon>
        <taxon>Dikarya</taxon>
        <taxon>Ascomycota</taxon>
        <taxon>Pezizomycotina</taxon>
        <taxon>Dothideomycetes</taxon>
        <taxon>Pleosporomycetidae</taxon>
        <taxon>Pleosporales</taxon>
        <taxon>Lindgomycetaceae</taxon>
        <taxon>Clohesyomyces</taxon>
    </lineage>
</organism>
<keyword evidence="3" id="KW-1133">Transmembrane helix</keyword>
<proteinExistence type="inferred from homology"/>
<evidence type="ECO:0000313" key="4">
    <source>
        <dbReference type="EMBL" id="ORX98296.1"/>
    </source>
</evidence>
<dbReference type="GO" id="GO:0003838">
    <property type="term" value="F:sterol 24-C-methyltransferase activity"/>
    <property type="evidence" value="ECO:0007669"/>
    <property type="project" value="TreeGrafter"/>
</dbReference>
<dbReference type="PANTHER" id="PTHR44068:SF1">
    <property type="entry name" value="HYPOTHETICAL LOC100005854"/>
    <property type="match status" value="1"/>
</dbReference>
<dbReference type="GO" id="GO:0006696">
    <property type="term" value="P:ergosterol biosynthetic process"/>
    <property type="evidence" value="ECO:0007669"/>
    <property type="project" value="TreeGrafter"/>
</dbReference>
<dbReference type="PANTHER" id="PTHR44068">
    <property type="entry name" value="ZGC:194242"/>
    <property type="match status" value="1"/>
</dbReference>